<protein>
    <recommendedName>
        <fullName evidence="7">Molybdopterin molybdenumtransferase</fullName>
        <ecNumber evidence="7">2.10.1.1</ecNumber>
    </recommendedName>
</protein>
<comment type="pathway">
    <text evidence="2 7">Cofactor biosynthesis; molybdopterin biosynthesis.</text>
</comment>
<dbReference type="InterPro" id="IPR005110">
    <property type="entry name" value="MoeA_linker/N"/>
</dbReference>
<evidence type="ECO:0000256" key="4">
    <source>
        <dbReference type="ARBA" id="ARBA00022505"/>
    </source>
</evidence>
<dbReference type="Pfam" id="PF03454">
    <property type="entry name" value="MoeA_C"/>
    <property type="match status" value="1"/>
</dbReference>
<dbReference type="PANTHER" id="PTHR10192">
    <property type="entry name" value="MOLYBDOPTERIN BIOSYNTHESIS PROTEIN"/>
    <property type="match status" value="1"/>
</dbReference>
<accession>A0ABR9ZI61</accession>
<dbReference type="Gene3D" id="3.90.550.10">
    <property type="entry name" value="Spore Coat Polysaccharide Biosynthesis Protein SpsA, Chain A"/>
    <property type="match status" value="1"/>
</dbReference>
<dbReference type="InterPro" id="IPR029044">
    <property type="entry name" value="Nucleotide-diphossugar_trans"/>
</dbReference>
<dbReference type="InterPro" id="IPR038987">
    <property type="entry name" value="MoeA-like"/>
</dbReference>
<evidence type="ECO:0000256" key="6">
    <source>
        <dbReference type="ARBA" id="ARBA00047317"/>
    </source>
</evidence>
<keyword evidence="4 7" id="KW-0500">Molybdenum</keyword>
<dbReference type="Pfam" id="PF03453">
    <property type="entry name" value="MoeA_N"/>
    <property type="match status" value="1"/>
</dbReference>
<evidence type="ECO:0000256" key="1">
    <source>
        <dbReference type="ARBA" id="ARBA00002901"/>
    </source>
</evidence>
<name>A0ABR9ZI61_9CORY</name>
<dbReference type="EC" id="2.10.1.1" evidence="7"/>
<comment type="cofactor">
    <cofactor evidence="7">
        <name>Mg(2+)</name>
        <dbReference type="ChEBI" id="CHEBI:18420"/>
    </cofactor>
</comment>
<dbReference type="InterPro" id="IPR025877">
    <property type="entry name" value="MobA-like_NTP_Trfase"/>
</dbReference>
<keyword evidence="11" id="KW-1185">Reference proteome</keyword>
<dbReference type="SUPFAM" id="SSF63882">
    <property type="entry name" value="MoeA N-terminal region -like"/>
    <property type="match status" value="1"/>
</dbReference>
<evidence type="ECO:0000256" key="8">
    <source>
        <dbReference type="SAM" id="MobiDB-lite"/>
    </source>
</evidence>
<dbReference type="SUPFAM" id="SSF63867">
    <property type="entry name" value="MoeA C-terminal domain-like"/>
    <property type="match status" value="1"/>
</dbReference>
<dbReference type="Proteomes" id="UP000635902">
    <property type="component" value="Unassembled WGS sequence"/>
</dbReference>
<dbReference type="SMART" id="SM00852">
    <property type="entry name" value="MoCF_biosynth"/>
    <property type="match status" value="1"/>
</dbReference>
<evidence type="ECO:0000259" key="9">
    <source>
        <dbReference type="SMART" id="SM00852"/>
    </source>
</evidence>
<dbReference type="InterPro" id="IPR005111">
    <property type="entry name" value="MoeA_C_domain_IV"/>
</dbReference>
<dbReference type="SUPFAM" id="SSF53218">
    <property type="entry name" value="Molybdenum cofactor biosynthesis proteins"/>
    <property type="match status" value="1"/>
</dbReference>
<keyword evidence="7" id="KW-0460">Magnesium</keyword>
<dbReference type="GO" id="GO:0016740">
    <property type="term" value="F:transferase activity"/>
    <property type="evidence" value="ECO:0007669"/>
    <property type="project" value="UniProtKB-KW"/>
</dbReference>
<organism evidence="10 11">
    <name type="scientific">Corynebacterium suicordis DSM 45110</name>
    <dbReference type="NCBI Taxonomy" id="1121369"/>
    <lineage>
        <taxon>Bacteria</taxon>
        <taxon>Bacillati</taxon>
        <taxon>Actinomycetota</taxon>
        <taxon>Actinomycetes</taxon>
        <taxon>Mycobacteriales</taxon>
        <taxon>Corynebacteriaceae</taxon>
        <taxon>Corynebacterium</taxon>
    </lineage>
</organism>
<dbReference type="Pfam" id="PF00994">
    <property type="entry name" value="MoCF_biosynth"/>
    <property type="match status" value="1"/>
</dbReference>
<dbReference type="Gene3D" id="2.170.190.11">
    <property type="entry name" value="Molybdopterin biosynthesis moea protein, domain 3"/>
    <property type="match status" value="1"/>
</dbReference>
<evidence type="ECO:0000313" key="10">
    <source>
        <dbReference type="EMBL" id="MBF4552899.1"/>
    </source>
</evidence>
<keyword evidence="7" id="KW-0479">Metal-binding</keyword>
<evidence type="ECO:0000256" key="5">
    <source>
        <dbReference type="ARBA" id="ARBA00023150"/>
    </source>
</evidence>
<dbReference type="RefSeq" id="WP_194555769.1">
    <property type="nucleotide sequence ID" value="NZ_JADKMY010000001.1"/>
</dbReference>
<dbReference type="InterPro" id="IPR036425">
    <property type="entry name" value="MoaB/Mog-like_dom_sf"/>
</dbReference>
<feature type="region of interest" description="Disordered" evidence="8">
    <location>
        <begin position="155"/>
        <end position="178"/>
    </location>
</feature>
<dbReference type="InterPro" id="IPR001453">
    <property type="entry name" value="MoaB/Mog_dom"/>
</dbReference>
<evidence type="ECO:0000256" key="2">
    <source>
        <dbReference type="ARBA" id="ARBA00005046"/>
    </source>
</evidence>
<dbReference type="Pfam" id="PF12804">
    <property type="entry name" value="NTP_transf_3"/>
    <property type="match status" value="1"/>
</dbReference>
<reference evidence="10 11" key="1">
    <citation type="submission" date="2020-10" db="EMBL/GenBank/DDBJ databases">
        <title>Novel species in genus Corynebacterium.</title>
        <authorList>
            <person name="Zhang G."/>
        </authorList>
    </citation>
    <scope>NUCLEOTIDE SEQUENCE [LARGE SCALE GENOMIC DNA]</scope>
    <source>
        <strain evidence="10 11">DSM 45110</strain>
    </source>
</reference>
<dbReference type="Gene3D" id="3.90.105.10">
    <property type="entry name" value="Molybdopterin biosynthesis moea protein, domain 2"/>
    <property type="match status" value="1"/>
</dbReference>
<dbReference type="InterPro" id="IPR036135">
    <property type="entry name" value="MoeA_linker/N_sf"/>
</dbReference>
<evidence type="ECO:0000256" key="7">
    <source>
        <dbReference type="RuleBase" id="RU365090"/>
    </source>
</evidence>
<keyword evidence="5 7" id="KW-0501">Molybdenum cofactor biosynthesis</keyword>
<dbReference type="EMBL" id="JADKMY010000001">
    <property type="protein sequence ID" value="MBF4552899.1"/>
    <property type="molecule type" value="Genomic_DNA"/>
</dbReference>
<comment type="caution">
    <text evidence="10">The sequence shown here is derived from an EMBL/GenBank/DDBJ whole genome shotgun (WGS) entry which is preliminary data.</text>
</comment>
<feature type="domain" description="MoaB/Mog" evidence="9">
    <location>
        <begin position="430"/>
        <end position="569"/>
    </location>
</feature>
<comment type="similarity">
    <text evidence="3 7">Belongs to the MoeA family.</text>
</comment>
<dbReference type="SUPFAM" id="SSF53448">
    <property type="entry name" value="Nucleotide-diphospho-sugar transferases"/>
    <property type="match status" value="1"/>
</dbReference>
<keyword evidence="7 10" id="KW-0808">Transferase</keyword>
<dbReference type="Gene3D" id="3.40.980.10">
    <property type="entry name" value="MoaB/Mog-like domain"/>
    <property type="match status" value="1"/>
</dbReference>
<dbReference type="InterPro" id="IPR036688">
    <property type="entry name" value="MoeA_C_domain_IV_sf"/>
</dbReference>
<dbReference type="CDD" id="cd00887">
    <property type="entry name" value="MoeA"/>
    <property type="match status" value="1"/>
</dbReference>
<proteinExistence type="inferred from homology"/>
<dbReference type="PANTHER" id="PTHR10192:SF5">
    <property type="entry name" value="GEPHYRIN"/>
    <property type="match status" value="1"/>
</dbReference>
<sequence>MAINWTCYLPSQAAEMTVHALFIAGGDGSRLRKSTPLPSSLLPRKPLMESVTQPGSPRLIDIVVSAVREAVHTLGTAIFPSDARLVAVGPPMDLPAGVECVREDPPMSGPASATAAGLRKLSGESGNDWVLLLAADMPEPLGGIEALLKAAQLQADTPDKPTDSAPHPSNPHTPSPDGFIAVAAGRDQPLLCLLRLGPALEAFAGVTGGSVLRVLDSLNLTRIDVDLAPAADIDTWEEAQTHGFGISEGATSWVSARQRVADVAHSIFTERLARAFTRTPQEGDVLAADVASPMPVPHYSSSAMDGYAVSGPGPWELLDAPAEGAQGRNIHRTGGSLGHGQALPVLTGSLIPEGTTAVVRSEHSQVTSSTLSLSPGRSVEPGADIRVAGEELAEGDTLLEAGTRITARHLALLSTCGVDTVRVLPELTVDLAFTGNEVITSGVPAPGEVRDAFSASFPALLTAAGAHIQRCDRLQDDPAEVQKWLASSTADMVIVTGGSGHSGQDFARTFITEQADTVLAHSVRCAPGHPTLLTTRTTSRGTQLIMGAPGNPLAAHVALHSFGLLAVLVASGQDFFPTQTCLIPNHFPPIRKDRIRLVPVALSSSGRDSRTGYPTADPMTRTNSHMLSGYARADGLLVVPREELTAGQLATYLPLDVPTPR</sequence>
<dbReference type="Gene3D" id="2.40.340.10">
    <property type="entry name" value="MoeA, C-terminal, domain IV"/>
    <property type="match status" value="1"/>
</dbReference>
<evidence type="ECO:0000256" key="3">
    <source>
        <dbReference type="ARBA" id="ARBA00010763"/>
    </source>
</evidence>
<evidence type="ECO:0000313" key="11">
    <source>
        <dbReference type="Proteomes" id="UP000635902"/>
    </source>
</evidence>
<gene>
    <name evidence="10" type="ORF">IRY30_02230</name>
</gene>
<comment type="catalytic activity">
    <reaction evidence="6">
        <text>adenylyl-molybdopterin + molybdate = Mo-molybdopterin + AMP + H(+)</text>
        <dbReference type="Rhea" id="RHEA:35047"/>
        <dbReference type="ChEBI" id="CHEBI:15378"/>
        <dbReference type="ChEBI" id="CHEBI:36264"/>
        <dbReference type="ChEBI" id="CHEBI:62727"/>
        <dbReference type="ChEBI" id="CHEBI:71302"/>
        <dbReference type="ChEBI" id="CHEBI:456215"/>
        <dbReference type="EC" id="2.10.1.1"/>
    </reaction>
</comment>
<comment type="function">
    <text evidence="1 7">Catalyzes the insertion of molybdate into adenylated molybdopterin with the concomitant release of AMP.</text>
</comment>